<dbReference type="PANTHER" id="PTHR20992:SF9">
    <property type="entry name" value="AT15442P-RELATED"/>
    <property type="match status" value="1"/>
</dbReference>
<evidence type="ECO:0000256" key="2">
    <source>
        <dbReference type="SAM" id="Phobius"/>
    </source>
</evidence>
<dbReference type="InterPro" id="IPR005240">
    <property type="entry name" value="DUF389"/>
</dbReference>
<feature type="transmembrane region" description="Helical" evidence="2">
    <location>
        <begin position="119"/>
        <end position="144"/>
    </location>
</feature>
<sequence>MSSRLVEVFVQDVDVDEARSILESCSARLWQETVPDGREKFSAIVLSHDVENLLKRLSNALHDNEGFVALVVELQAVIPPLQEPEVAGTDHGKPVRPPTPIERFLSRDRRSTDEIYDDVVDSIALTPEYLITVILSALIAALGMRSGQTAIVIGAMVIAPLLGPTLSLALAATVGNSALAWRAGRTLLVGAVSVLVFTTLLGLVIDFDPRTPELYNRTIVHLGDIALALASGAAGVMALNKGASASLVGVMIAVALVPPLSAAGLYFGQGDIELGLRGLFLFATNLVCINIAGIAAFLLQGLPPKRWRITASVLGVWIAILLVFIAMITGRIVLGVAWTG</sequence>
<evidence type="ECO:0000313" key="3">
    <source>
        <dbReference type="EMBL" id="KCZ90712.1"/>
    </source>
</evidence>
<dbReference type="NCBIfam" id="TIGR00341">
    <property type="entry name" value="TIGR00341 family protein"/>
    <property type="match status" value="1"/>
</dbReference>
<comment type="caution">
    <text evidence="3">The sequence shown here is derived from an EMBL/GenBank/DDBJ whole genome shotgun (WGS) entry which is preliminary data.</text>
</comment>
<keyword evidence="2" id="KW-1133">Transmembrane helix</keyword>
<accession>A0A059FJC0</accession>
<reference evidence="3 4" key="1">
    <citation type="journal article" date="2014" name="Antonie Van Leeuwenhoek">
        <title>Hyphomonas beringensis sp. nov. and Hyphomonas chukchiensis sp. nov., isolated from surface seawater of the Bering Sea and Chukchi Sea.</title>
        <authorList>
            <person name="Li C."/>
            <person name="Lai Q."/>
            <person name="Li G."/>
            <person name="Dong C."/>
            <person name="Wang J."/>
            <person name="Liao Y."/>
            <person name="Shao Z."/>
        </authorList>
    </citation>
    <scope>NUCLEOTIDE SEQUENCE [LARGE SCALE GENOMIC DNA]</scope>
    <source>
        <strain evidence="3 4">MHS-2</strain>
    </source>
</reference>
<feature type="transmembrane region" description="Helical" evidence="2">
    <location>
        <begin position="219"/>
        <end position="239"/>
    </location>
</feature>
<feature type="transmembrane region" description="Helical" evidence="2">
    <location>
        <begin position="246"/>
        <end position="267"/>
    </location>
</feature>
<feature type="transmembrane region" description="Helical" evidence="2">
    <location>
        <begin position="279"/>
        <end position="299"/>
    </location>
</feature>
<evidence type="ECO:0000256" key="1">
    <source>
        <dbReference type="SAM" id="MobiDB-lite"/>
    </source>
</evidence>
<evidence type="ECO:0008006" key="5">
    <source>
        <dbReference type="Google" id="ProtNLM"/>
    </source>
</evidence>
<proteinExistence type="predicted"/>
<dbReference type="RefSeq" id="WP_051618576.1">
    <property type="nucleotide sequence ID" value="NZ_ARYK01000006.1"/>
</dbReference>
<feature type="transmembrane region" description="Helical" evidence="2">
    <location>
        <begin position="186"/>
        <end position="207"/>
    </location>
</feature>
<evidence type="ECO:0000313" key="4">
    <source>
        <dbReference type="Proteomes" id="UP000025171"/>
    </source>
</evidence>
<protein>
    <recommendedName>
        <fullName evidence="5">TIGR00341 family protein</fullName>
    </recommendedName>
</protein>
<feature type="transmembrane region" description="Helical" evidence="2">
    <location>
        <begin position="311"/>
        <end position="338"/>
    </location>
</feature>
<dbReference type="AlphaFoldDB" id="A0A059FJC0"/>
<dbReference type="eggNOG" id="COG1808">
    <property type="taxonomic scope" value="Bacteria"/>
</dbReference>
<dbReference type="Proteomes" id="UP000025171">
    <property type="component" value="Unassembled WGS sequence"/>
</dbReference>
<dbReference type="Pfam" id="PF04087">
    <property type="entry name" value="DUF389"/>
    <property type="match status" value="1"/>
</dbReference>
<dbReference type="PANTHER" id="PTHR20992">
    <property type="entry name" value="AT15442P-RELATED"/>
    <property type="match status" value="1"/>
</dbReference>
<keyword evidence="2" id="KW-0812">Transmembrane</keyword>
<name>A0A059FJC0_9PROT</name>
<feature type="region of interest" description="Disordered" evidence="1">
    <location>
        <begin position="83"/>
        <end position="103"/>
    </location>
</feature>
<organism evidence="3 4">
    <name type="scientific">Hyphomonas johnsonii MHS-2</name>
    <dbReference type="NCBI Taxonomy" id="1280950"/>
    <lineage>
        <taxon>Bacteria</taxon>
        <taxon>Pseudomonadati</taxon>
        <taxon>Pseudomonadota</taxon>
        <taxon>Alphaproteobacteria</taxon>
        <taxon>Hyphomonadales</taxon>
        <taxon>Hyphomonadaceae</taxon>
        <taxon>Hyphomonas</taxon>
    </lineage>
</organism>
<keyword evidence="4" id="KW-1185">Reference proteome</keyword>
<keyword evidence="2" id="KW-0472">Membrane</keyword>
<gene>
    <name evidence="3" type="ORF">HJO_12711</name>
</gene>
<dbReference type="OrthoDB" id="9790659at2"/>
<dbReference type="STRING" id="1280950.HJO_12711"/>
<dbReference type="EMBL" id="ARYK01000006">
    <property type="protein sequence ID" value="KCZ90712.1"/>
    <property type="molecule type" value="Genomic_DNA"/>
</dbReference>
<feature type="transmembrane region" description="Helical" evidence="2">
    <location>
        <begin position="150"/>
        <end position="174"/>
    </location>
</feature>
<dbReference type="PATRIC" id="fig|1280950.3.peg.2546"/>